<dbReference type="AlphaFoldDB" id="A0A395LVT5"/>
<accession>A0A395LVT5</accession>
<dbReference type="Proteomes" id="UP000266389">
    <property type="component" value="Unassembled WGS sequence"/>
</dbReference>
<dbReference type="Gene3D" id="2.40.50.180">
    <property type="entry name" value="CheA-289, Domain 4"/>
    <property type="match status" value="1"/>
</dbReference>
<protein>
    <recommendedName>
        <fullName evidence="1">CheW-like domain-containing protein</fullName>
    </recommendedName>
</protein>
<dbReference type="InterPro" id="IPR036061">
    <property type="entry name" value="CheW-like_dom_sf"/>
</dbReference>
<evidence type="ECO:0000313" key="2">
    <source>
        <dbReference type="EMBL" id="RFM22819.1"/>
    </source>
</evidence>
<reference evidence="2 3" key="1">
    <citation type="journal article" date="2011" name="ISME J.">
        <title>Community ecology of hot spring cyanobacterial mats: predominant populations and their functional potential.</title>
        <authorList>
            <person name="Klatt C.G."/>
            <person name="Wood J.M."/>
            <person name="Rusch D.B."/>
            <person name="Bateson M.M."/>
            <person name="Hamamura N."/>
            <person name="Heidelberg J.F."/>
            <person name="Grossman A.R."/>
            <person name="Bhaya D."/>
            <person name="Cohan F.M."/>
            <person name="Kuhl M."/>
            <person name="Bryant D.A."/>
            <person name="Ward D.M."/>
        </authorList>
    </citation>
    <scope>NUCLEOTIDE SEQUENCE [LARGE SCALE GENOMIC DNA]</scope>
    <source>
        <strain evidence="2">OS</strain>
    </source>
</reference>
<dbReference type="PROSITE" id="PS50851">
    <property type="entry name" value="CHEW"/>
    <property type="match status" value="1"/>
</dbReference>
<evidence type="ECO:0000259" key="1">
    <source>
        <dbReference type="PROSITE" id="PS50851"/>
    </source>
</evidence>
<evidence type="ECO:0000313" key="3">
    <source>
        <dbReference type="Proteomes" id="UP000266389"/>
    </source>
</evidence>
<feature type="domain" description="CheW-like" evidence="1">
    <location>
        <begin position="1"/>
        <end position="150"/>
    </location>
</feature>
<dbReference type="GO" id="GO:0007165">
    <property type="term" value="P:signal transduction"/>
    <property type="evidence" value="ECO:0007669"/>
    <property type="project" value="InterPro"/>
</dbReference>
<dbReference type="GO" id="GO:0006935">
    <property type="term" value="P:chemotaxis"/>
    <property type="evidence" value="ECO:0007669"/>
    <property type="project" value="InterPro"/>
</dbReference>
<sequence>MEEFFVVRIGRFFFAIPPEYVRRALPVIPHINVPLLKPHFGGIVLYNKRFIAKLFLDSVLDIDIHRQAVTAVSTDSTVIFEVSGITFCATVNEVLPVISVEKNQLLPIDEACSIQEHSFPKREYLMGYFEYRQKHVYILNMPRILQEHFSAHH</sequence>
<name>A0A395LVT5_9BACT</name>
<gene>
    <name evidence="2" type="ORF">D0433_14230</name>
</gene>
<dbReference type="SUPFAM" id="SSF50341">
    <property type="entry name" value="CheW-like"/>
    <property type="match status" value="1"/>
</dbReference>
<proteinExistence type="predicted"/>
<dbReference type="EMBL" id="PHFL01000074">
    <property type="protein sequence ID" value="RFM22819.1"/>
    <property type="molecule type" value="Genomic_DNA"/>
</dbReference>
<comment type="caution">
    <text evidence="2">The sequence shown here is derived from an EMBL/GenBank/DDBJ whole genome shotgun (WGS) entry which is preliminary data.</text>
</comment>
<dbReference type="Gene3D" id="2.30.30.40">
    <property type="entry name" value="SH3 Domains"/>
    <property type="match status" value="1"/>
</dbReference>
<organism evidence="2 3">
    <name type="scientific">Candidatus Thermochlorobacter aerophilus</name>
    <dbReference type="NCBI Taxonomy" id="1868324"/>
    <lineage>
        <taxon>Bacteria</taxon>
        <taxon>Pseudomonadati</taxon>
        <taxon>Chlorobiota</taxon>
        <taxon>Chlorobiia</taxon>
        <taxon>Chlorobiales</taxon>
        <taxon>Candidatus Thermochlorobacteriaceae</taxon>
        <taxon>Candidatus Thermochlorobacter</taxon>
    </lineage>
</organism>
<dbReference type="Pfam" id="PF01584">
    <property type="entry name" value="CheW"/>
    <property type="match status" value="1"/>
</dbReference>
<dbReference type="InterPro" id="IPR002545">
    <property type="entry name" value="CheW-lke_dom"/>
</dbReference>